<dbReference type="NCBIfam" id="TIGR01349">
    <property type="entry name" value="PDHac_trf_mito"/>
    <property type="match status" value="1"/>
</dbReference>
<dbReference type="RefSeq" id="WP_092740565.1">
    <property type="nucleotide sequence ID" value="NZ_FNOV01000007.1"/>
</dbReference>
<feature type="compositionally biased region" description="Low complexity" evidence="9">
    <location>
        <begin position="336"/>
        <end position="359"/>
    </location>
</feature>
<feature type="domain" description="Lipoyl-binding" evidence="10">
    <location>
        <begin position="145"/>
        <end position="220"/>
    </location>
</feature>
<evidence type="ECO:0000313" key="12">
    <source>
        <dbReference type="EMBL" id="SDY34183.1"/>
    </source>
</evidence>
<dbReference type="GO" id="GO:0045254">
    <property type="term" value="C:pyruvate dehydrogenase complex"/>
    <property type="evidence" value="ECO:0007669"/>
    <property type="project" value="UniProtKB-UniRule"/>
</dbReference>
<evidence type="ECO:0000256" key="2">
    <source>
        <dbReference type="ARBA" id="ARBA00011484"/>
    </source>
</evidence>
<evidence type="ECO:0000259" key="10">
    <source>
        <dbReference type="PROSITE" id="PS50968"/>
    </source>
</evidence>
<dbReference type="STRING" id="651662.SAMN04488069_107261"/>
<keyword evidence="4 8" id="KW-0450">Lipoyl</keyword>
<dbReference type="PANTHER" id="PTHR23151">
    <property type="entry name" value="DIHYDROLIPOAMIDE ACETYL/SUCCINYL-TRANSFERASE-RELATED"/>
    <property type="match status" value="1"/>
</dbReference>
<dbReference type="PROSITE" id="PS00189">
    <property type="entry name" value="LIPOYL"/>
    <property type="match status" value="2"/>
</dbReference>
<dbReference type="InterPro" id="IPR003016">
    <property type="entry name" value="2-oxoA_DH_lipoyl-BS"/>
</dbReference>
<keyword evidence="5 8" id="KW-0012">Acyltransferase</keyword>
<comment type="subunit">
    <text evidence="2">Forms a 24-polypeptide structural core with octahedral symmetry.</text>
</comment>
<organism evidence="12 13">
    <name type="scientific">Hymenobacter psychrophilus</name>
    <dbReference type="NCBI Taxonomy" id="651662"/>
    <lineage>
        <taxon>Bacteria</taxon>
        <taxon>Pseudomonadati</taxon>
        <taxon>Bacteroidota</taxon>
        <taxon>Cytophagia</taxon>
        <taxon>Cytophagales</taxon>
        <taxon>Hymenobacteraceae</taxon>
        <taxon>Hymenobacter</taxon>
    </lineage>
</organism>
<dbReference type="Pfam" id="PF02817">
    <property type="entry name" value="E3_binding"/>
    <property type="match status" value="1"/>
</dbReference>
<dbReference type="InterPro" id="IPR036625">
    <property type="entry name" value="E3-bd_dom_sf"/>
</dbReference>
<feature type="domain" description="Lipoyl-binding" evidence="10">
    <location>
        <begin position="2"/>
        <end position="77"/>
    </location>
</feature>
<evidence type="ECO:0000256" key="7">
    <source>
        <dbReference type="ARBA" id="ARBA00048370"/>
    </source>
</evidence>
<evidence type="ECO:0000259" key="11">
    <source>
        <dbReference type="PROSITE" id="PS51826"/>
    </source>
</evidence>
<evidence type="ECO:0000313" key="13">
    <source>
        <dbReference type="Proteomes" id="UP000199249"/>
    </source>
</evidence>
<dbReference type="InterPro" id="IPR000089">
    <property type="entry name" value="Biotin_lipoyl"/>
</dbReference>
<dbReference type="FunFam" id="3.30.559.10:FF:000003">
    <property type="entry name" value="Acetyltransferase component of pyruvate dehydrogenase complex"/>
    <property type="match status" value="1"/>
</dbReference>
<dbReference type="GO" id="GO:0004742">
    <property type="term" value="F:dihydrolipoyllysine-residue acetyltransferase activity"/>
    <property type="evidence" value="ECO:0007669"/>
    <property type="project" value="UniProtKB-UniRule"/>
</dbReference>
<dbReference type="EMBL" id="FNOV01000007">
    <property type="protein sequence ID" value="SDY34183.1"/>
    <property type="molecule type" value="Genomic_DNA"/>
</dbReference>
<dbReference type="FunFam" id="2.40.50.100:FF:000010">
    <property type="entry name" value="Acetyltransferase component of pyruvate dehydrogenase complex"/>
    <property type="match status" value="1"/>
</dbReference>
<dbReference type="PANTHER" id="PTHR23151:SF90">
    <property type="entry name" value="DIHYDROLIPOYLLYSINE-RESIDUE ACETYLTRANSFERASE COMPONENT OF PYRUVATE DEHYDROGENASE COMPLEX, MITOCHONDRIAL-RELATED"/>
    <property type="match status" value="1"/>
</dbReference>
<gene>
    <name evidence="12" type="ORF">SAMN04488069_107261</name>
</gene>
<dbReference type="GO" id="GO:0006086">
    <property type="term" value="P:pyruvate decarboxylation to acetyl-CoA"/>
    <property type="evidence" value="ECO:0007669"/>
    <property type="project" value="InterPro"/>
</dbReference>
<feature type="compositionally biased region" description="Low complexity" evidence="9">
    <location>
        <begin position="107"/>
        <end position="126"/>
    </location>
</feature>
<dbReference type="InterPro" id="IPR045257">
    <property type="entry name" value="E2/Pdx1"/>
</dbReference>
<comment type="function">
    <text evidence="6">The pyruvate dehydrogenase complex catalyzes the overall conversion of pyruvate to acetyl-CoA and CO(2). It contains multiple copies of three enzymatic components: pyruvate dehydrogenase (E1), dihydrolipoamide acetyltransferase (E2) and lipoamide dehydrogenase (E3).</text>
</comment>
<dbReference type="Pfam" id="PF00364">
    <property type="entry name" value="Biotin_lipoyl"/>
    <property type="match status" value="2"/>
</dbReference>
<comment type="cofactor">
    <cofactor evidence="8">
        <name>(R)-lipoate</name>
        <dbReference type="ChEBI" id="CHEBI:83088"/>
    </cofactor>
    <text evidence="8">Binds 2 lipoyl cofactors covalently.</text>
</comment>
<protein>
    <recommendedName>
        <fullName evidence="8">Acetyltransferase component of pyruvate dehydrogenase complex</fullName>
        <ecNumber evidence="8">2.3.1.12</ecNumber>
    </recommendedName>
</protein>
<keyword evidence="3 8" id="KW-0808">Transferase</keyword>
<dbReference type="PROSITE" id="PS50968">
    <property type="entry name" value="BIOTINYL_LIPOYL"/>
    <property type="match status" value="2"/>
</dbReference>
<evidence type="ECO:0000256" key="1">
    <source>
        <dbReference type="ARBA" id="ARBA00007317"/>
    </source>
</evidence>
<dbReference type="InterPro" id="IPR011053">
    <property type="entry name" value="Single_hybrid_motif"/>
</dbReference>
<dbReference type="PROSITE" id="PS51826">
    <property type="entry name" value="PSBD"/>
    <property type="match status" value="1"/>
</dbReference>
<dbReference type="InterPro" id="IPR006257">
    <property type="entry name" value="LAT1"/>
</dbReference>
<dbReference type="OrthoDB" id="9805770at2"/>
<dbReference type="SUPFAM" id="SSF47005">
    <property type="entry name" value="Peripheral subunit-binding domain of 2-oxo acid dehydrogenase complex"/>
    <property type="match status" value="1"/>
</dbReference>
<dbReference type="Gene3D" id="3.30.559.10">
    <property type="entry name" value="Chloramphenicol acetyltransferase-like domain"/>
    <property type="match status" value="1"/>
</dbReference>
<name>A0A1H3J2H1_9BACT</name>
<dbReference type="Pfam" id="PF00198">
    <property type="entry name" value="2-oxoacid_dh"/>
    <property type="match status" value="1"/>
</dbReference>
<comment type="catalytic activity">
    <reaction evidence="7 8">
        <text>N(6)-[(R)-dihydrolipoyl]-L-lysyl-[protein] + acetyl-CoA = N(6)-[(R)-S(8)-acetyldihydrolipoyl]-L-lysyl-[protein] + CoA</text>
        <dbReference type="Rhea" id="RHEA:17017"/>
        <dbReference type="Rhea" id="RHEA-COMP:10475"/>
        <dbReference type="Rhea" id="RHEA-COMP:10478"/>
        <dbReference type="ChEBI" id="CHEBI:57287"/>
        <dbReference type="ChEBI" id="CHEBI:57288"/>
        <dbReference type="ChEBI" id="CHEBI:83100"/>
        <dbReference type="ChEBI" id="CHEBI:83111"/>
        <dbReference type="EC" id="2.3.1.12"/>
    </reaction>
</comment>
<keyword evidence="13" id="KW-1185">Reference proteome</keyword>
<dbReference type="InterPro" id="IPR023213">
    <property type="entry name" value="CAT-like_dom_sf"/>
</dbReference>
<evidence type="ECO:0000256" key="4">
    <source>
        <dbReference type="ARBA" id="ARBA00022823"/>
    </source>
</evidence>
<dbReference type="EC" id="2.3.1.12" evidence="8"/>
<evidence type="ECO:0000256" key="5">
    <source>
        <dbReference type="ARBA" id="ARBA00023315"/>
    </source>
</evidence>
<proteinExistence type="inferred from homology"/>
<feature type="domain" description="Peripheral subunit-binding (PSBD)" evidence="11">
    <location>
        <begin position="277"/>
        <end position="314"/>
    </location>
</feature>
<dbReference type="Proteomes" id="UP000199249">
    <property type="component" value="Unassembled WGS sequence"/>
</dbReference>
<evidence type="ECO:0000256" key="8">
    <source>
        <dbReference type="RuleBase" id="RU361137"/>
    </source>
</evidence>
<evidence type="ECO:0000256" key="9">
    <source>
        <dbReference type="SAM" id="MobiDB-lite"/>
    </source>
</evidence>
<accession>A0A1H3J2H1</accession>
<dbReference type="CDD" id="cd06849">
    <property type="entry name" value="lipoyl_domain"/>
    <property type="match status" value="2"/>
</dbReference>
<dbReference type="Gene3D" id="2.40.50.100">
    <property type="match status" value="2"/>
</dbReference>
<reference evidence="13" key="1">
    <citation type="submission" date="2016-10" db="EMBL/GenBank/DDBJ databases">
        <authorList>
            <person name="Varghese N."/>
            <person name="Submissions S."/>
        </authorList>
    </citation>
    <scope>NUCLEOTIDE SEQUENCE [LARGE SCALE GENOMIC DNA]</scope>
    <source>
        <strain evidence="13">CGMCC 1.8975</strain>
    </source>
</reference>
<feature type="region of interest" description="Disordered" evidence="9">
    <location>
        <begin position="94"/>
        <end position="143"/>
    </location>
</feature>
<sequence>MAELIKMPKMSDTMTEGVIAAWLKKVGDKVKSGDVLAEVETDKATMELENYEDGTLLYIGPKQGEAVVVNGLLAIVGKEGEDIAALLSDAQAETAQLATGETEEAPAAEAPEAPKAVAPAPAAPEAVKAEAPKPAAAPAGNSKKATVIRMPKMSDTMTEGTIAAWLKKVGDKVKSGDILAEVETDKATMELDNYEDGTLLYIGPKEGEAVPVDGVLAIIGEEGADVQALLGGQSGGTPDAAPVAAAEAVAPASASTSAPAPAPAAEAAPVAAGGRIFASPLAKSIAKDKGIDLNTIKGSGENGRIVSRDLEDVAASAAQPAQTTVPAAAPAIQPAANPSPVAAQPAPAAAPAAPAAQPANGTYTDTPVSQMRKVIARRLSESLFTAPHFYLTMEIQMDRAMEVRTQLNGLSPVKLSFNDLVIKAAAVALKQHPAVNSSWLGDRIRQNHVVNIGVAVAVDEGLLVPVVRNADGKGMSQIATEVKELAGKAKSKKLQPAEWEGSTFTISNLGMFGIDEFTAIINPPDACILAVGGIKQTAIVKDGELAVGNLMKVTLSCDHRVVDGATGAAFLQTLKSLLEDPLRMLI</sequence>
<evidence type="ECO:0000256" key="6">
    <source>
        <dbReference type="ARBA" id="ARBA00025211"/>
    </source>
</evidence>
<dbReference type="SUPFAM" id="SSF52777">
    <property type="entry name" value="CoA-dependent acyltransferases"/>
    <property type="match status" value="1"/>
</dbReference>
<comment type="similarity">
    <text evidence="1 8">Belongs to the 2-oxoacid dehydrogenase family.</text>
</comment>
<evidence type="ECO:0000256" key="3">
    <source>
        <dbReference type="ARBA" id="ARBA00022679"/>
    </source>
</evidence>
<dbReference type="AlphaFoldDB" id="A0A1H3J2H1"/>
<feature type="region of interest" description="Disordered" evidence="9">
    <location>
        <begin position="336"/>
        <end position="365"/>
    </location>
</feature>
<dbReference type="InterPro" id="IPR004167">
    <property type="entry name" value="PSBD"/>
</dbReference>
<dbReference type="Gene3D" id="4.10.320.10">
    <property type="entry name" value="E3-binding domain"/>
    <property type="match status" value="1"/>
</dbReference>
<dbReference type="InterPro" id="IPR001078">
    <property type="entry name" value="2-oxoacid_DH_actylTfrase"/>
</dbReference>
<dbReference type="SUPFAM" id="SSF51230">
    <property type="entry name" value="Single hybrid motif"/>
    <property type="match status" value="2"/>
</dbReference>
<keyword evidence="12" id="KW-0670">Pyruvate</keyword>